<dbReference type="Proteomes" id="UP000587880">
    <property type="component" value="Unassembled WGS sequence"/>
</dbReference>
<comment type="caution">
    <text evidence="2">Lacks conserved residue(s) required for the propagation of feature annotation.</text>
</comment>
<dbReference type="InterPro" id="IPR000424">
    <property type="entry name" value="Primosome_PriB/ssb"/>
</dbReference>
<dbReference type="Pfam" id="PF00436">
    <property type="entry name" value="SSB"/>
    <property type="match status" value="1"/>
</dbReference>
<dbReference type="SUPFAM" id="SSF50249">
    <property type="entry name" value="Nucleic acid-binding proteins"/>
    <property type="match status" value="1"/>
</dbReference>
<evidence type="ECO:0000313" key="4">
    <source>
        <dbReference type="EMBL" id="NMF04547.1"/>
    </source>
</evidence>
<evidence type="ECO:0000256" key="3">
    <source>
        <dbReference type="PIRNR" id="PIRNR002070"/>
    </source>
</evidence>
<evidence type="ECO:0000313" key="5">
    <source>
        <dbReference type="Proteomes" id="UP000587880"/>
    </source>
</evidence>
<dbReference type="PANTHER" id="PTHR10302">
    <property type="entry name" value="SINGLE-STRANDED DNA-BINDING PROTEIN"/>
    <property type="match status" value="1"/>
</dbReference>
<dbReference type="PROSITE" id="PS50935">
    <property type="entry name" value="SSB"/>
    <property type="match status" value="1"/>
</dbReference>
<comment type="subunit">
    <text evidence="2">Homotetramer.</text>
</comment>
<dbReference type="RefSeq" id="WP_168981542.1">
    <property type="nucleotide sequence ID" value="NZ_JABAGD010000010.1"/>
</dbReference>
<gene>
    <name evidence="4" type="ORF">HF849_07190</name>
</gene>
<dbReference type="PIRSF" id="PIRSF002070">
    <property type="entry name" value="SSB"/>
    <property type="match status" value="1"/>
</dbReference>
<dbReference type="CDD" id="cd04496">
    <property type="entry name" value="SSB_OBF"/>
    <property type="match status" value="1"/>
</dbReference>
<dbReference type="InterPro" id="IPR011344">
    <property type="entry name" value="ssDNA-bd"/>
</dbReference>
<dbReference type="InterPro" id="IPR012340">
    <property type="entry name" value="NA-bd_OB-fold"/>
</dbReference>
<dbReference type="GO" id="GO:0006260">
    <property type="term" value="P:DNA replication"/>
    <property type="evidence" value="ECO:0007669"/>
    <property type="project" value="InterPro"/>
</dbReference>
<dbReference type="NCBIfam" id="TIGR00621">
    <property type="entry name" value="ssb"/>
    <property type="match status" value="1"/>
</dbReference>
<proteinExistence type="inferred from homology"/>
<reference evidence="4 5" key="1">
    <citation type="submission" date="2020-04" db="EMBL/GenBank/DDBJ databases">
        <authorList>
            <person name="Hitch T.C.A."/>
            <person name="Wylensek D."/>
            <person name="Clavel T."/>
        </authorList>
    </citation>
    <scope>NUCLEOTIDE SEQUENCE [LARGE SCALE GENOMIC DNA]</scope>
    <source>
        <strain evidence="4 5">WB01_NA02</strain>
    </source>
</reference>
<dbReference type="AlphaFoldDB" id="A0A7X9XNJ3"/>
<dbReference type="PANTHER" id="PTHR10302:SF27">
    <property type="entry name" value="SINGLE-STRANDED DNA-BINDING PROTEIN"/>
    <property type="match status" value="1"/>
</dbReference>
<evidence type="ECO:0000256" key="2">
    <source>
        <dbReference type="HAMAP-Rule" id="MF_00984"/>
    </source>
</evidence>
<sequence>MNKWVGIGRLTKDSELKFTAGKGTANLTFTLAVDDGFGDNKKTYFIPIVLWGKSAESLSSYLVKGTQIGVIGKIQTRSYDAKDGTKRYVTEVVADQFSGVEFLGSKGKNNEQSMPVDAFGGGFEEDITPVDDGDMPF</sequence>
<comment type="caution">
    <text evidence="4">The sequence shown here is derived from an EMBL/GenBank/DDBJ whole genome shotgun (WGS) entry which is preliminary data.</text>
</comment>
<keyword evidence="1 2" id="KW-0238">DNA-binding</keyword>
<evidence type="ECO:0000256" key="1">
    <source>
        <dbReference type="ARBA" id="ARBA00023125"/>
    </source>
</evidence>
<dbReference type="GO" id="GO:0009295">
    <property type="term" value="C:nucleoid"/>
    <property type="evidence" value="ECO:0007669"/>
    <property type="project" value="TreeGrafter"/>
</dbReference>
<dbReference type="EMBL" id="JABAGD010000010">
    <property type="protein sequence ID" value="NMF04547.1"/>
    <property type="molecule type" value="Genomic_DNA"/>
</dbReference>
<organism evidence="4 5">
    <name type="scientific">Clostridium beijerinckii</name>
    <name type="common">Clostridium MP</name>
    <dbReference type="NCBI Taxonomy" id="1520"/>
    <lineage>
        <taxon>Bacteria</taxon>
        <taxon>Bacillati</taxon>
        <taxon>Bacillota</taxon>
        <taxon>Clostridia</taxon>
        <taxon>Eubacteriales</taxon>
        <taxon>Clostridiaceae</taxon>
        <taxon>Clostridium</taxon>
    </lineage>
</organism>
<dbReference type="Gene3D" id="2.40.50.140">
    <property type="entry name" value="Nucleic acid-binding proteins"/>
    <property type="match status" value="1"/>
</dbReference>
<name>A0A7X9XNJ3_CLOBE</name>
<accession>A0A7X9XNJ3</accession>
<protein>
    <recommendedName>
        <fullName evidence="2 3">Single-stranded DNA-binding protein</fullName>
        <shortName evidence="2">SSB</shortName>
    </recommendedName>
</protein>
<dbReference type="HAMAP" id="MF_00984">
    <property type="entry name" value="SSB"/>
    <property type="match status" value="1"/>
</dbReference>
<dbReference type="GO" id="GO:0003697">
    <property type="term" value="F:single-stranded DNA binding"/>
    <property type="evidence" value="ECO:0007669"/>
    <property type="project" value="UniProtKB-UniRule"/>
</dbReference>